<evidence type="ECO:0000313" key="2">
    <source>
        <dbReference type="EMBL" id="KAB4241260.1"/>
    </source>
</evidence>
<gene>
    <name evidence="1" type="ORF">ERS852462_03747</name>
    <name evidence="2" type="ORF">GAP47_01150</name>
</gene>
<proteinExistence type="predicted"/>
<dbReference type="Proteomes" id="UP000462376">
    <property type="component" value="Unassembled WGS sequence"/>
</dbReference>
<evidence type="ECO:0000313" key="4">
    <source>
        <dbReference type="Proteomes" id="UP000462376"/>
    </source>
</evidence>
<organism evidence="1 3">
    <name type="scientific">Bacteroides uniformis</name>
    <dbReference type="NCBI Taxonomy" id="820"/>
    <lineage>
        <taxon>Bacteria</taxon>
        <taxon>Pseudomonadati</taxon>
        <taxon>Bacteroidota</taxon>
        <taxon>Bacteroidia</taxon>
        <taxon>Bacteroidales</taxon>
        <taxon>Bacteroidaceae</taxon>
        <taxon>Bacteroides</taxon>
    </lineage>
</organism>
<reference evidence="2 4" key="2">
    <citation type="journal article" date="2019" name="Nat. Med.">
        <title>A library of human gut bacterial isolates paired with longitudinal multiomics data enables mechanistic microbiome research.</title>
        <authorList>
            <person name="Poyet M."/>
            <person name="Groussin M."/>
            <person name="Gibbons S.M."/>
            <person name="Avila-Pacheco J."/>
            <person name="Jiang X."/>
            <person name="Kearney S.M."/>
            <person name="Perrotta A.R."/>
            <person name="Berdy B."/>
            <person name="Zhao S."/>
            <person name="Lieberman T.D."/>
            <person name="Swanson P.K."/>
            <person name="Smith M."/>
            <person name="Roesemann S."/>
            <person name="Alexander J.E."/>
            <person name="Rich S.A."/>
            <person name="Livny J."/>
            <person name="Vlamakis H."/>
            <person name="Clish C."/>
            <person name="Bullock K."/>
            <person name="Deik A."/>
            <person name="Scott J."/>
            <person name="Pierce K.A."/>
            <person name="Xavier R.J."/>
            <person name="Alm E.J."/>
        </authorList>
    </citation>
    <scope>NUCLEOTIDE SEQUENCE [LARGE SCALE GENOMIC DNA]</scope>
    <source>
        <strain evidence="2 4">BIOML-A5</strain>
    </source>
</reference>
<reference evidence="1 3" key="1">
    <citation type="submission" date="2015-09" db="EMBL/GenBank/DDBJ databases">
        <authorList>
            <consortium name="Pathogen Informatics"/>
        </authorList>
    </citation>
    <scope>NUCLEOTIDE SEQUENCE [LARGE SCALE GENOMIC DNA]</scope>
    <source>
        <strain evidence="1 3">2789STDY5834847</strain>
    </source>
</reference>
<evidence type="ECO:0000313" key="1">
    <source>
        <dbReference type="EMBL" id="CUP48266.1"/>
    </source>
</evidence>
<dbReference type="Proteomes" id="UP000095614">
    <property type="component" value="Unassembled WGS sequence"/>
</dbReference>
<sequence length="295" mass="34641">MNNFIGCIFSVMTLLCACTQRTTTSNLDVSVRDSVLIYKIQGLKEFIKEADYWGDDIESYWAFKQADSILNTITDYGKYEESLARIYAATSYVSYGLSYVASVMEECRQMAEGNDDSFPKTGIEEAQKKIIRDYTIPNDYILFNTTRLEFRALYSLLYFFKANRFAEFENRLLPNYDRSMMYKTIYADMPPKVAYRISSVLNMKSWFNYLIILAQQAYMENHGGQPDLDSMPWKEFIELAMWHDSLTNDNDESYYENMTDNEFHKIECKAAYTQYIIYKYISENLRGLKAKENHP</sequence>
<name>A0A174NKW5_BACUN</name>
<protein>
    <submittedName>
        <fullName evidence="1">Uncharacterized protein</fullName>
    </submittedName>
</protein>
<accession>A0A174NKW5</accession>
<dbReference type="AlphaFoldDB" id="A0A174NKW5"/>
<dbReference type="RefSeq" id="WP_057098139.1">
    <property type="nucleotide sequence ID" value="NZ_CAXTXF010000061.1"/>
</dbReference>
<evidence type="ECO:0000313" key="3">
    <source>
        <dbReference type="Proteomes" id="UP000095614"/>
    </source>
</evidence>
<dbReference type="EMBL" id="CZAF01000012">
    <property type="protein sequence ID" value="CUP48266.1"/>
    <property type="molecule type" value="Genomic_DNA"/>
</dbReference>
<dbReference type="EMBL" id="WCTL01000001">
    <property type="protein sequence ID" value="KAB4241260.1"/>
    <property type="molecule type" value="Genomic_DNA"/>
</dbReference>